<reference evidence="2 3" key="1">
    <citation type="submission" date="2023-04" db="EMBL/GenBank/DDBJ databases">
        <title>Marinobulbifer ophiurae gen. nov., sp. Nov., isolate from tissue of brittle star Ophioplocus japonicus.</title>
        <authorList>
            <person name="Kawano K."/>
            <person name="Sawayama S."/>
            <person name="Nakagawa S."/>
        </authorList>
    </citation>
    <scope>NUCLEOTIDE SEQUENCE [LARGE SCALE GENOMIC DNA]</scope>
    <source>
        <strain evidence="2 3">NKW57</strain>
    </source>
</reference>
<comment type="caution">
    <text evidence="2">The sequence shown here is derived from an EMBL/GenBank/DDBJ whole genome shotgun (WGS) entry which is preliminary data.</text>
</comment>
<evidence type="ECO:0000256" key="1">
    <source>
        <dbReference type="SAM" id="MobiDB-lite"/>
    </source>
</evidence>
<dbReference type="InterPro" id="IPR046651">
    <property type="entry name" value="DUF6763"/>
</dbReference>
<sequence>MRFFRPEIGNWFQDKETGDYFEIVALDELNNTIEIQFLDGSLGEVDWEAWRHMPMEEAAPPEDANAGYEVASEERITDSDGAAPAPHNPLSLIEGENFQGTDEY</sequence>
<proteinExistence type="predicted"/>
<dbReference type="EMBL" id="BSYJ01000005">
    <property type="protein sequence ID" value="GMG88165.1"/>
    <property type="molecule type" value="Genomic_DNA"/>
</dbReference>
<feature type="region of interest" description="Disordered" evidence="1">
    <location>
        <begin position="54"/>
        <end position="104"/>
    </location>
</feature>
<organism evidence="2 3">
    <name type="scientific">Biformimicrobium ophioploci</name>
    <dbReference type="NCBI Taxonomy" id="3036711"/>
    <lineage>
        <taxon>Bacteria</taxon>
        <taxon>Pseudomonadati</taxon>
        <taxon>Pseudomonadota</taxon>
        <taxon>Gammaproteobacteria</taxon>
        <taxon>Cellvibrionales</taxon>
        <taxon>Microbulbiferaceae</taxon>
        <taxon>Biformimicrobium</taxon>
    </lineage>
</organism>
<dbReference type="Proteomes" id="UP001224392">
    <property type="component" value="Unassembled WGS sequence"/>
</dbReference>
<evidence type="ECO:0000313" key="3">
    <source>
        <dbReference type="Proteomes" id="UP001224392"/>
    </source>
</evidence>
<dbReference type="RefSeq" id="WP_285764777.1">
    <property type="nucleotide sequence ID" value="NZ_BSYJ01000005.1"/>
</dbReference>
<dbReference type="Pfam" id="PF20549">
    <property type="entry name" value="DUF6763"/>
    <property type="match status" value="1"/>
</dbReference>
<evidence type="ECO:0000313" key="2">
    <source>
        <dbReference type="EMBL" id="GMG88165.1"/>
    </source>
</evidence>
<gene>
    <name evidence="2" type="ORF">MNKW57_24860</name>
</gene>
<protein>
    <submittedName>
        <fullName evidence="2">Uncharacterized protein</fullName>
    </submittedName>
</protein>
<name>A0ABQ6M1D3_9GAMM</name>
<keyword evidence="3" id="KW-1185">Reference proteome</keyword>
<accession>A0ABQ6M1D3</accession>